<dbReference type="Pfam" id="PF13193">
    <property type="entry name" value="AMP-binding_C"/>
    <property type="match status" value="1"/>
</dbReference>
<keyword evidence="6" id="KW-1185">Reference proteome</keyword>
<evidence type="ECO:0000313" key="6">
    <source>
        <dbReference type="Proteomes" id="UP000775213"/>
    </source>
</evidence>
<keyword evidence="3" id="KW-0067">ATP-binding</keyword>
<dbReference type="GO" id="GO:0005524">
    <property type="term" value="F:ATP binding"/>
    <property type="evidence" value="ECO:0007669"/>
    <property type="project" value="UniProtKB-KW"/>
</dbReference>
<dbReference type="PANTHER" id="PTHR24096">
    <property type="entry name" value="LONG-CHAIN-FATTY-ACID--COA LIGASE"/>
    <property type="match status" value="1"/>
</dbReference>
<evidence type="ECO:0000256" key="3">
    <source>
        <dbReference type="ARBA" id="ARBA00022840"/>
    </source>
</evidence>
<evidence type="ECO:0000313" key="5">
    <source>
        <dbReference type="EMBL" id="KAH0446006.1"/>
    </source>
</evidence>
<protein>
    <recommendedName>
        <fullName evidence="4">AMP-binding enzyme C-terminal domain-containing protein</fullName>
    </recommendedName>
</protein>
<accession>A0AAV7FQ06</accession>
<dbReference type="SUPFAM" id="SSF56801">
    <property type="entry name" value="Acetyl-CoA synthetase-like"/>
    <property type="match status" value="1"/>
</dbReference>
<organism evidence="5 6">
    <name type="scientific">Dendrobium chrysotoxum</name>
    <name type="common">Orchid</name>
    <dbReference type="NCBI Taxonomy" id="161865"/>
    <lineage>
        <taxon>Eukaryota</taxon>
        <taxon>Viridiplantae</taxon>
        <taxon>Streptophyta</taxon>
        <taxon>Embryophyta</taxon>
        <taxon>Tracheophyta</taxon>
        <taxon>Spermatophyta</taxon>
        <taxon>Magnoliopsida</taxon>
        <taxon>Liliopsida</taxon>
        <taxon>Asparagales</taxon>
        <taxon>Orchidaceae</taxon>
        <taxon>Epidendroideae</taxon>
        <taxon>Malaxideae</taxon>
        <taxon>Dendrobiinae</taxon>
        <taxon>Dendrobium</taxon>
    </lineage>
</organism>
<dbReference type="PANTHER" id="PTHR24096:SF257">
    <property type="entry name" value="ACYL-COA SYNTHETASE 7"/>
    <property type="match status" value="1"/>
</dbReference>
<dbReference type="AlphaFoldDB" id="A0AAV7FQ06"/>
<feature type="domain" description="AMP-binding enzyme C-terminal" evidence="4">
    <location>
        <begin position="66"/>
        <end position="146"/>
    </location>
</feature>
<dbReference type="GO" id="GO:0016878">
    <property type="term" value="F:acid-thiol ligase activity"/>
    <property type="evidence" value="ECO:0007669"/>
    <property type="project" value="UniProtKB-ARBA"/>
</dbReference>
<dbReference type="InterPro" id="IPR025110">
    <property type="entry name" value="AMP-bd_C"/>
</dbReference>
<proteinExistence type="inferred from homology"/>
<comment type="similarity">
    <text evidence="1">Belongs to the ATP-dependent AMP-binding enzyme family.</text>
</comment>
<evidence type="ECO:0000256" key="2">
    <source>
        <dbReference type="ARBA" id="ARBA00022598"/>
    </source>
</evidence>
<dbReference type="InterPro" id="IPR045851">
    <property type="entry name" value="AMP-bd_C_sf"/>
</dbReference>
<dbReference type="EMBL" id="JAGFBR010000286">
    <property type="protein sequence ID" value="KAH0446006.1"/>
    <property type="molecule type" value="Genomic_DNA"/>
</dbReference>
<name>A0AAV7FQ06_DENCH</name>
<evidence type="ECO:0000256" key="1">
    <source>
        <dbReference type="ARBA" id="ARBA00006432"/>
    </source>
</evidence>
<sequence length="203" mass="22132">MCEADRHDAVTKGYFENEEATKELIDEDGWMHTGDVGYFGANENLFVVDRKKDLIKYNALQIAPAEIEDVISSHPLVKEVGVIGVRDSRKIGEQVPRAYVALKDPSSSSDAETVITDHVAASLSHYKHLRGGVRVLDALPRNGVGKSIYQILVTHTSRRQYDESLGLNDSISSFCPTSRPGMVLTISPLASFASVPITAASTT</sequence>
<dbReference type="GO" id="GO:0016405">
    <property type="term" value="F:CoA-ligase activity"/>
    <property type="evidence" value="ECO:0007669"/>
    <property type="project" value="TreeGrafter"/>
</dbReference>
<comment type="caution">
    <text evidence="5">The sequence shown here is derived from an EMBL/GenBank/DDBJ whole genome shotgun (WGS) entry which is preliminary data.</text>
</comment>
<gene>
    <name evidence="5" type="ORF">IEQ34_025157</name>
</gene>
<dbReference type="Gene3D" id="3.30.300.30">
    <property type="match status" value="1"/>
</dbReference>
<keyword evidence="2" id="KW-0436">Ligase</keyword>
<keyword evidence="3" id="KW-0547">Nucleotide-binding</keyword>
<dbReference type="Proteomes" id="UP000775213">
    <property type="component" value="Unassembled WGS sequence"/>
</dbReference>
<dbReference type="Gene3D" id="2.30.38.10">
    <property type="entry name" value="Luciferase, Domain 3"/>
    <property type="match status" value="1"/>
</dbReference>
<evidence type="ECO:0000259" key="4">
    <source>
        <dbReference type="Pfam" id="PF13193"/>
    </source>
</evidence>
<reference evidence="5 6" key="1">
    <citation type="journal article" date="2021" name="Hortic Res">
        <title>Chromosome-scale assembly of the Dendrobium chrysotoxum genome enhances the understanding of orchid evolution.</title>
        <authorList>
            <person name="Zhang Y."/>
            <person name="Zhang G.Q."/>
            <person name="Zhang D."/>
            <person name="Liu X.D."/>
            <person name="Xu X.Y."/>
            <person name="Sun W.H."/>
            <person name="Yu X."/>
            <person name="Zhu X."/>
            <person name="Wang Z.W."/>
            <person name="Zhao X."/>
            <person name="Zhong W.Y."/>
            <person name="Chen H."/>
            <person name="Yin W.L."/>
            <person name="Huang T."/>
            <person name="Niu S.C."/>
            <person name="Liu Z.J."/>
        </authorList>
    </citation>
    <scope>NUCLEOTIDE SEQUENCE [LARGE SCALE GENOMIC DNA]</scope>
    <source>
        <strain evidence="5">Lindl</strain>
    </source>
</reference>